<evidence type="ECO:0000256" key="7">
    <source>
        <dbReference type="ARBA" id="ARBA00023157"/>
    </source>
</evidence>
<evidence type="ECO:0000256" key="9">
    <source>
        <dbReference type="ARBA" id="ARBA00023295"/>
    </source>
</evidence>
<dbReference type="GO" id="GO:0004650">
    <property type="term" value="F:polygalacturonase activity"/>
    <property type="evidence" value="ECO:0007669"/>
    <property type="project" value="InterPro"/>
</dbReference>
<feature type="compositionally biased region" description="Low complexity" evidence="17">
    <location>
        <begin position="37"/>
        <end position="122"/>
    </location>
</feature>
<dbReference type="STRING" id="105984.A0A427XQI6"/>
<proteinExistence type="inferred from homology"/>
<gene>
    <name evidence="19" type="ORF">EHS24_008492</name>
</gene>
<dbReference type="GO" id="GO:0005576">
    <property type="term" value="C:extracellular region"/>
    <property type="evidence" value="ECO:0007669"/>
    <property type="project" value="UniProtKB-SubCell"/>
</dbReference>
<dbReference type="Proteomes" id="UP000279236">
    <property type="component" value="Unassembled WGS sequence"/>
</dbReference>
<evidence type="ECO:0000256" key="18">
    <source>
        <dbReference type="SAM" id="SignalP"/>
    </source>
</evidence>
<evidence type="ECO:0000256" key="8">
    <source>
        <dbReference type="ARBA" id="ARBA00023180"/>
    </source>
</evidence>
<keyword evidence="3" id="KW-0964">Secreted</keyword>
<dbReference type="InterPro" id="IPR012334">
    <property type="entry name" value="Pectin_lyas_fold"/>
</dbReference>
<keyword evidence="20" id="KW-1185">Reference proteome</keyword>
<evidence type="ECO:0000313" key="20">
    <source>
        <dbReference type="Proteomes" id="UP000279236"/>
    </source>
</evidence>
<evidence type="ECO:0000256" key="14">
    <source>
        <dbReference type="ARBA" id="ARBA00042262"/>
    </source>
</evidence>
<evidence type="ECO:0000256" key="17">
    <source>
        <dbReference type="SAM" id="MobiDB-lite"/>
    </source>
</evidence>
<reference evidence="19 20" key="1">
    <citation type="submission" date="2018-11" db="EMBL/GenBank/DDBJ databases">
        <title>Genome sequence of Apiotrichum porosum DSM 27194.</title>
        <authorList>
            <person name="Aliyu H."/>
            <person name="Gorte O."/>
            <person name="Ochsenreither K."/>
        </authorList>
    </citation>
    <scope>NUCLEOTIDE SEQUENCE [LARGE SCALE GENOMIC DNA]</scope>
    <source>
        <strain evidence="19 20">DSM 27194</strain>
    </source>
</reference>
<dbReference type="GeneID" id="39593035"/>
<comment type="subcellular location">
    <subcellularLocation>
        <location evidence="1">Secreted</location>
    </subcellularLocation>
</comment>
<dbReference type="GO" id="GO:0005975">
    <property type="term" value="P:carbohydrate metabolic process"/>
    <property type="evidence" value="ECO:0007669"/>
    <property type="project" value="InterPro"/>
</dbReference>
<dbReference type="InterPro" id="IPR000743">
    <property type="entry name" value="Glyco_hydro_28"/>
</dbReference>
<evidence type="ECO:0000256" key="16">
    <source>
        <dbReference type="RuleBase" id="RU361169"/>
    </source>
</evidence>
<dbReference type="EMBL" id="RSCE01000007">
    <property type="protein sequence ID" value="RSH81058.1"/>
    <property type="molecule type" value="Genomic_DNA"/>
</dbReference>
<evidence type="ECO:0000256" key="10">
    <source>
        <dbReference type="ARBA" id="ARBA00023316"/>
    </source>
</evidence>
<evidence type="ECO:0000256" key="2">
    <source>
        <dbReference type="ARBA" id="ARBA00008834"/>
    </source>
</evidence>
<dbReference type="InterPro" id="IPR011050">
    <property type="entry name" value="Pectin_lyase_fold/virulence"/>
</dbReference>
<accession>A0A427XQI6</accession>
<evidence type="ECO:0000313" key="19">
    <source>
        <dbReference type="EMBL" id="RSH81058.1"/>
    </source>
</evidence>
<feature type="region of interest" description="Disordered" evidence="17">
    <location>
        <begin position="16"/>
        <end position="122"/>
    </location>
</feature>
<keyword evidence="7" id="KW-1015">Disulfide bond</keyword>
<dbReference type="RefSeq" id="XP_028475777.1">
    <property type="nucleotide sequence ID" value="XM_028623803.1"/>
</dbReference>
<dbReference type="Pfam" id="PF00295">
    <property type="entry name" value="Glyco_hydro_28"/>
    <property type="match status" value="1"/>
</dbReference>
<feature type="chain" id="PRO_5019537306" description="galacturonan 1,4-alpha-galacturonidase" evidence="18">
    <location>
        <begin position="17"/>
        <end position="536"/>
    </location>
</feature>
<dbReference type="EC" id="3.2.1.67" evidence="12"/>
<dbReference type="Gene3D" id="2.160.20.10">
    <property type="entry name" value="Single-stranded right-handed beta-helix, Pectin lyase-like"/>
    <property type="match status" value="1"/>
</dbReference>
<dbReference type="PANTHER" id="PTHR31736">
    <property type="match status" value="1"/>
</dbReference>
<feature type="signal peptide" evidence="18">
    <location>
        <begin position="1"/>
        <end position="16"/>
    </location>
</feature>
<keyword evidence="4 18" id="KW-0732">Signal</keyword>
<dbReference type="OrthoDB" id="187139at2759"/>
<keyword evidence="5" id="KW-0677">Repeat</keyword>
<organism evidence="19 20">
    <name type="scientific">Apiotrichum porosum</name>
    <dbReference type="NCBI Taxonomy" id="105984"/>
    <lineage>
        <taxon>Eukaryota</taxon>
        <taxon>Fungi</taxon>
        <taxon>Dikarya</taxon>
        <taxon>Basidiomycota</taxon>
        <taxon>Agaricomycotina</taxon>
        <taxon>Tremellomycetes</taxon>
        <taxon>Trichosporonales</taxon>
        <taxon>Trichosporonaceae</taxon>
        <taxon>Apiotrichum</taxon>
    </lineage>
</organism>
<comment type="function">
    <text evidence="11">Specific in hydrolyzing the terminal glycosidic bond of polygalacturonic acid and oligogalacturonates.</text>
</comment>
<evidence type="ECO:0000256" key="1">
    <source>
        <dbReference type="ARBA" id="ARBA00004613"/>
    </source>
</evidence>
<keyword evidence="10" id="KW-0961">Cell wall biogenesis/degradation</keyword>
<dbReference type="GO" id="GO:0047911">
    <property type="term" value="F:galacturan 1,4-alpha-galacturonidase activity"/>
    <property type="evidence" value="ECO:0007669"/>
    <property type="project" value="UniProtKB-EC"/>
</dbReference>
<evidence type="ECO:0000256" key="15">
    <source>
        <dbReference type="ARBA" id="ARBA00048766"/>
    </source>
</evidence>
<evidence type="ECO:0000256" key="5">
    <source>
        <dbReference type="ARBA" id="ARBA00022737"/>
    </source>
</evidence>
<evidence type="ECO:0000256" key="12">
    <source>
        <dbReference type="ARBA" id="ARBA00038933"/>
    </source>
</evidence>
<keyword evidence="6 16" id="KW-0378">Hydrolase</keyword>
<keyword evidence="9 16" id="KW-0326">Glycosidase</keyword>
<evidence type="ECO:0000256" key="3">
    <source>
        <dbReference type="ARBA" id="ARBA00022525"/>
    </source>
</evidence>
<protein>
    <recommendedName>
        <fullName evidence="12">galacturonan 1,4-alpha-galacturonidase</fullName>
        <ecNumber evidence="12">3.2.1.67</ecNumber>
    </recommendedName>
    <alternativeName>
        <fullName evidence="13">Galacturan 1,4-alpha-galacturonidase C</fullName>
    </alternativeName>
    <alternativeName>
        <fullName evidence="14">Poly(1,4-alpha-D-galacturonide)galacturonohydrolase C</fullName>
    </alternativeName>
</protein>
<evidence type="ECO:0000256" key="11">
    <source>
        <dbReference type="ARBA" id="ARBA00037312"/>
    </source>
</evidence>
<evidence type="ECO:0000256" key="4">
    <source>
        <dbReference type="ARBA" id="ARBA00022729"/>
    </source>
</evidence>
<comment type="similarity">
    <text evidence="2 16">Belongs to the glycosyl hydrolase 28 family.</text>
</comment>
<evidence type="ECO:0000256" key="6">
    <source>
        <dbReference type="ARBA" id="ARBA00022801"/>
    </source>
</evidence>
<dbReference type="SUPFAM" id="SSF51126">
    <property type="entry name" value="Pectin lyase-like"/>
    <property type="match status" value="1"/>
</dbReference>
<dbReference type="AlphaFoldDB" id="A0A427XQI6"/>
<dbReference type="PANTHER" id="PTHR31736:SF11">
    <property type="entry name" value="EXOPOLYGALACTURONASE C-RELATED"/>
    <property type="match status" value="1"/>
</dbReference>
<comment type="catalytic activity">
    <reaction evidence="15">
        <text>[(1-&gt;4)-alpha-D-galacturonosyl](n) + H2O = alpha-D-galacturonate + [(1-&gt;4)-alpha-D-galacturonosyl](n-1)</text>
        <dbReference type="Rhea" id="RHEA:14117"/>
        <dbReference type="Rhea" id="RHEA-COMP:14570"/>
        <dbReference type="Rhea" id="RHEA-COMP:14572"/>
        <dbReference type="ChEBI" id="CHEBI:15377"/>
        <dbReference type="ChEBI" id="CHEBI:58658"/>
        <dbReference type="ChEBI" id="CHEBI:140523"/>
        <dbReference type="EC" id="3.2.1.67"/>
    </reaction>
</comment>
<comment type="caution">
    <text evidence="19">The sequence shown here is derived from an EMBL/GenBank/DDBJ whole genome shotgun (WGS) entry which is preliminary data.</text>
</comment>
<dbReference type="GO" id="GO:0071555">
    <property type="term" value="P:cell wall organization"/>
    <property type="evidence" value="ECO:0007669"/>
    <property type="project" value="UniProtKB-KW"/>
</dbReference>
<sequence>MRVLALISILATLAVAADESPRSRSRSRRHEVRGNDNDQGNNNNNQGNNNNNNQGNNNNNQGGHAPSTTAKVSSTSAAHVSSTSVPVSVSETSAVSVPTSEAASTTEEPTSTSSVPATTTSAAGAATTTCVVASSGFVDDVANAQAAAAACASNAVIEFSTGVDYVFQTPVTMSGLTNVEIRMNGNLHLPSNMTHVLEVIATNTNLRWFNFKGTNVQYIGSKDLDNGWIYGYGQQYWDANPANGTGIANRPHLATWELYDSSITTLKIRKPPAWCNSIKGKGITISDVFLDATTHDLGGFPFNTDGFDVAATDVVIQDIVVLNGDDAVAINNDAHNVLVQRALMGGPGSHGMSIGSLGKDATVYQNVSNIHFKDITAVNSLYAARFKSYDGGWGDVKNVTWENFHLVNVSFPIYITQKYYNQALTTNSTTSSNSTSAVNMDSFTWKNWRGTINSYQPGDATCVSDPCWYDVDGADRTQAAIISCATDSSCTNYVMDDVQLIPQAMDATTSVICENVPAANNPNFGIVCENGAFTYA</sequence>
<name>A0A427XQI6_9TREE</name>
<evidence type="ECO:0000256" key="13">
    <source>
        <dbReference type="ARBA" id="ARBA00041474"/>
    </source>
</evidence>
<keyword evidence="8" id="KW-0325">Glycoprotein</keyword>